<dbReference type="Proteomes" id="UP001335737">
    <property type="component" value="Unassembled WGS sequence"/>
</dbReference>
<sequence>MKLIQFIVKQKILVGLIFLLIIATGLLATNQLEKKLLPTQDIDGVVVSLDAGDLNALEIEEQIVTPLEQRFQSISGYDDMISTINMGNATIRVFFKEGEGDEGFREVQSIINTLRPQLTGLHSDYAFKMSTDQPFEFYMEISNGDLDEMTNFAKNILKPRLENLSEVREVALSGIVEYEVKVVLDEDALRDHSLDPSYIFNLIQSTNAVSSLGEFSEEQNTPMLRWDTTFQKTEDIENLTILTESGNIQLSELADISVQPISSMASTWKGNDSDIILIEVGRTSNVTQIDMAESVRAEVAAIEDENFIQNFEMNEIVAQADYVDNAINGVQKNVLIGGIVALFILIFFLRNVRATAIIALAIPSSILLTFTTMWVLDYSINMVSLIALGLGIGMIVDSAIVILESIYSKKEQGYSNLDSVVKGTREVSSAVIAALLTTIVVFVPIGFIGGDIGLIVSTLAIVVAITLISSVIVSFTLIPTLSEKFLKVKATKHKKKSNKIRIFYGNIVLWIAQKVWRRIVIIVLFLVVFVGSLTLLTQIPTTVMPDVFNRYTEMSMNLETGISEEDTLEVVEEVNDRLGAITDIEAHYILKYGHTYLLLVNMTKGNEITREQKEINEDIMSTLRDMMDDYPIERIDGLSSAGGYPVQVNVKGEDFSELDSIADELIAEINTVDGIVGTVSSNQNQKESLRVVLDHDTLKDDGLSAMQIKQIIEQFSIEMPIGEMIVNGDYVPIKMAMTEKLTTNNELLDYEIQTINGFKALSNYISLEPIASPNEIFHQDAERYIIVKADIEDRDLGSINRDVQDVINQYDVPTNYNVTIAGDLEEQQKAMQELMLVLVTAIFLVYLVMAVQFNNLAHPLVVMSVIPMTLVGAVLGLFVTGQELNMISGIGIIMLIGIILNNAILLLDRTKQLRRDGLEIGESIVNAGKDRIRPIFMTTLTTAGGMLPLALASGAAGNFQSPLAIVIISGLLFGTLITLVLVPSVYLLFNDIGRGLRKLFTRKKKKPVKHSKAG</sequence>
<accession>A0ABU6KHF1</accession>
<comment type="caution">
    <text evidence="2">The sequence shown here is derived from an EMBL/GenBank/DDBJ whole genome shotgun (WGS) entry which is preliminary data.</text>
</comment>
<dbReference type="PANTHER" id="PTHR32063">
    <property type="match status" value="1"/>
</dbReference>
<name>A0ABU6KHF1_9BACI</name>
<keyword evidence="1" id="KW-1133">Transmembrane helix</keyword>
<feature type="transmembrane region" description="Helical" evidence="1">
    <location>
        <begin position="834"/>
        <end position="853"/>
    </location>
</feature>
<dbReference type="Gene3D" id="1.20.1640.10">
    <property type="entry name" value="Multidrug efflux transporter AcrB transmembrane domain"/>
    <property type="match status" value="2"/>
</dbReference>
<organism evidence="2 3">
    <name type="scientific">Virgibacillus tibetensis</name>
    <dbReference type="NCBI Taxonomy" id="3042313"/>
    <lineage>
        <taxon>Bacteria</taxon>
        <taxon>Bacillati</taxon>
        <taxon>Bacillota</taxon>
        <taxon>Bacilli</taxon>
        <taxon>Bacillales</taxon>
        <taxon>Bacillaceae</taxon>
        <taxon>Virgibacillus</taxon>
    </lineage>
</organism>
<keyword evidence="1" id="KW-0472">Membrane</keyword>
<feature type="transmembrane region" description="Helical" evidence="1">
    <location>
        <begin position="356"/>
        <end position="376"/>
    </location>
</feature>
<feature type="transmembrane region" description="Helical" evidence="1">
    <location>
        <begin position="454"/>
        <end position="478"/>
    </location>
</feature>
<feature type="transmembrane region" description="Helical" evidence="1">
    <location>
        <begin position="427"/>
        <end position="448"/>
    </location>
</feature>
<feature type="transmembrane region" description="Helical" evidence="1">
    <location>
        <begin position="963"/>
        <end position="989"/>
    </location>
</feature>
<feature type="transmembrane region" description="Helical" evidence="1">
    <location>
        <begin position="382"/>
        <end position="406"/>
    </location>
</feature>
<dbReference type="PRINTS" id="PR00702">
    <property type="entry name" value="ACRIFLAVINRP"/>
</dbReference>
<dbReference type="EMBL" id="JARZFX010000008">
    <property type="protein sequence ID" value="MEC5424732.1"/>
    <property type="molecule type" value="Genomic_DNA"/>
</dbReference>
<dbReference type="Gene3D" id="3.30.70.1320">
    <property type="entry name" value="Multidrug efflux transporter AcrB pore domain like"/>
    <property type="match status" value="1"/>
</dbReference>
<dbReference type="Gene3D" id="3.30.70.1430">
    <property type="entry name" value="Multidrug efflux transporter AcrB pore domain"/>
    <property type="match status" value="2"/>
</dbReference>
<evidence type="ECO:0000256" key="1">
    <source>
        <dbReference type="SAM" id="Phobius"/>
    </source>
</evidence>
<protein>
    <submittedName>
        <fullName evidence="2">Efflux RND transporter permease subunit</fullName>
    </submittedName>
</protein>
<reference evidence="2 3" key="1">
    <citation type="journal article" date="2024" name="Int. J. Syst. Evol. Microbiol.">
        <title>Virgibacillus tibetensis sp. nov., isolated from salt lake on the Tibetan Plateau of China.</title>
        <authorList>
            <person name="Phurbu D."/>
            <person name="Liu Z.-X."/>
            <person name="Wang R."/>
            <person name="Zheng Y.-Y."/>
            <person name="Liu H.-C."/>
            <person name="Zhou Y.-G."/>
            <person name="Yu Y.-J."/>
            <person name="Li A.-H."/>
        </authorList>
    </citation>
    <scope>NUCLEOTIDE SEQUENCE [LARGE SCALE GENOMIC DNA]</scope>
    <source>
        <strain evidence="2 3">C22-A2</strain>
    </source>
</reference>
<feature type="transmembrane region" description="Helical" evidence="1">
    <location>
        <begin position="886"/>
        <end position="907"/>
    </location>
</feature>
<dbReference type="Pfam" id="PF00873">
    <property type="entry name" value="ACR_tran"/>
    <property type="match status" value="1"/>
</dbReference>
<dbReference type="InterPro" id="IPR027463">
    <property type="entry name" value="AcrB_DN_DC_subdom"/>
</dbReference>
<proteinExistence type="predicted"/>
<dbReference type="SUPFAM" id="SSF82693">
    <property type="entry name" value="Multidrug efflux transporter AcrB pore domain, PN1, PN2, PC1 and PC2 subdomains"/>
    <property type="match status" value="2"/>
</dbReference>
<dbReference type="Gene3D" id="3.30.70.1440">
    <property type="entry name" value="Multidrug efflux transporter AcrB pore domain"/>
    <property type="match status" value="1"/>
</dbReference>
<dbReference type="PANTHER" id="PTHR32063:SF0">
    <property type="entry name" value="SWARMING MOTILITY PROTEIN SWRC"/>
    <property type="match status" value="1"/>
</dbReference>
<feature type="transmembrane region" description="Helical" evidence="1">
    <location>
        <begin position="935"/>
        <end position="957"/>
    </location>
</feature>
<dbReference type="RefSeq" id="WP_327608298.1">
    <property type="nucleotide sequence ID" value="NZ_JARZFX010000008.1"/>
</dbReference>
<keyword evidence="3" id="KW-1185">Reference proteome</keyword>
<dbReference type="InterPro" id="IPR001036">
    <property type="entry name" value="Acrflvin-R"/>
</dbReference>
<feature type="transmembrane region" description="Helical" evidence="1">
    <location>
        <begin position="519"/>
        <end position="539"/>
    </location>
</feature>
<dbReference type="Gene3D" id="3.30.2090.10">
    <property type="entry name" value="Multidrug efflux transporter AcrB TolC docking domain, DN and DC subdomains"/>
    <property type="match status" value="2"/>
</dbReference>
<evidence type="ECO:0000313" key="3">
    <source>
        <dbReference type="Proteomes" id="UP001335737"/>
    </source>
</evidence>
<feature type="transmembrane region" description="Helical" evidence="1">
    <location>
        <begin position="333"/>
        <end position="349"/>
    </location>
</feature>
<dbReference type="SUPFAM" id="SSF82866">
    <property type="entry name" value="Multidrug efflux transporter AcrB transmembrane domain"/>
    <property type="match status" value="2"/>
</dbReference>
<feature type="transmembrane region" description="Helical" evidence="1">
    <location>
        <begin position="860"/>
        <end position="880"/>
    </location>
</feature>
<gene>
    <name evidence="2" type="ORF">QGM71_14695</name>
</gene>
<evidence type="ECO:0000313" key="2">
    <source>
        <dbReference type="EMBL" id="MEC5424732.1"/>
    </source>
</evidence>
<keyword evidence="1" id="KW-0812">Transmembrane</keyword>
<dbReference type="SUPFAM" id="SSF82714">
    <property type="entry name" value="Multidrug efflux transporter AcrB TolC docking domain, DN and DC subdomains"/>
    <property type="match status" value="1"/>
</dbReference>